<proteinExistence type="inferred from homology"/>
<evidence type="ECO:0000313" key="12">
    <source>
        <dbReference type="EMBL" id="CAH3017725.1"/>
    </source>
</evidence>
<evidence type="ECO:0000256" key="6">
    <source>
        <dbReference type="ARBA" id="ARBA00022968"/>
    </source>
</evidence>
<reference evidence="12 13" key="1">
    <citation type="submission" date="2022-05" db="EMBL/GenBank/DDBJ databases">
        <authorList>
            <consortium name="Genoscope - CEA"/>
            <person name="William W."/>
        </authorList>
    </citation>
    <scope>NUCLEOTIDE SEQUENCE [LARGE SCALE GENOMIC DNA]</scope>
</reference>
<keyword evidence="9" id="KW-0325">Glycoprotein</keyword>
<evidence type="ECO:0000256" key="3">
    <source>
        <dbReference type="ARBA" id="ARBA00022676"/>
    </source>
</evidence>
<evidence type="ECO:0000256" key="7">
    <source>
        <dbReference type="ARBA" id="ARBA00022989"/>
    </source>
</evidence>
<dbReference type="InterPro" id="IPR003406">
    <property type="entry name" value="Glyco_trans_14"/>
</dbReference>
<keyword evidence="7" id="KW-1133">Transmembrane helix</keyword>
<evidence type="ECO:0000256" key="8">
    <source>
        <dbReference type="ARBA" id="ARBA00023136"/>
    </source>
</evidence>
<dbReference type="Pfam" id="PF02485">
    <property type="entry name" value="Branch"/>
    <property type="match status" value="1"/>
</dbReference>
<evidence type="ECO:0000256" key="11">
    <source>
        <dbReference type="SAM" id="MobiDB-lite"/>
    </source>
</evidence>
<dbReference type="Proteomes" id="UP001159427">
    <property type="component" value="Unassembled WGS sequence"/>
</dbReference>
<evidence type="ECO:0000256" key="5">
    <source>
        <dbReference type="ARBA" id="ARBA00022692"/>
    </source>
</evidence>
<evidence type="ECO:0000256" key="4">
    <source>
        <dbReference type="ARBA" id="ARBA00022679"/>
    </source>
</evidence>
<keyword evidence="3" id="KW-0328">Glycosyltransferase</keyword>
<evidence type="ECO:0000256" key="9">
    <source>
        <dbReference type="ARBA" id="ARBA00023180"/>
    </source>
</evidence>
<dbReference type="PANTHER" id="PTHR19297">
    <property type="entry name" value="GLYCOSYLTRANSFERASE 14 FAMILY MEMBER"/>
    <property type="match status" value="1"/>
</dbReference>
<keyword evidence="13" id="KW-1185">Reference proteome</keyword>
<comment type="caution">
    <text evidence="12">The sequence shown here is derived from an EMBL/GenBank/DDBJ whole genome shotgun (WGS) entry which is preliminary data.</text>
</comment>
<keyword evidence="6" id="KW-0735">Signal-anchor</keyword>
<feature type="region of interest" description="Disordered" evidence="11">
    <location>
        <begin position="384"/>
        <end position="479"/>
    </location>
</feature>
<comment type="subcellular location">
    <subcellularLocation>
        <location evidence="1">Membrane</location>
        <topology evidence="1">Single-pass type II membrane protein</topology>
    </subcellularLocation>
</comment>
<feature type="compositionally biased region" description="Basic and acidic residues" evidence="11">
    <location>
        <begin position="389"/>
        <end position="401"/>
    </location>
</feature>
<dbReference type="EMBL" id="CALNXI010000069">
    <property type="protein sequence ID" value="CAH3017725.1"/>
    <property type="molecule type" value="Genomic_DNA"/>
</dbReference>
<gene>
    <name evidence="12" type="ORF">PEVE_00039284</name>
</gene>
<feature type="compositionally biased region" description="Basic and acidic residues" evidence="11">
    <location>
        <begin position="445"/>
        <end position="455"/>
    </location>
</feature>
<accession>A0ABN8LPX3</accession>
<keyword evidence="5" id="KW-0812">Transmembrane</keyword>
<evidence type="ECO:0000256" key="1">
    <source>
        <dbReference type="ARBA" id="ARBA00004606"/>
    </source>
</evidence>
<protein>
    <submittedName>
        <fullName evidence="12">Uncharacterized protein</fullName>
    </submittedName>
</protein>
<evidence type="ECO:0000313" key="13">
    <source>
        <dbReference type="Proteomes" id="UP001159427"/>
    </source>
</evidence>
<comment type="similarity">
    <text evidence="10">Belongs to the glycosyltransferase 14 family.</text>
</comment>
<comment type="pathway">
    <text evidence="2">Protein modification; protein glycosylation.</text>
</comment>
<keyword evidence="4" id="KW-0808">Transferase</keyword>
<dbReference type="PANTHER" id="PTHR19297:SF191">
    <property type="entry name" value="PROTEIN XYLOSYLTRANSFERASE"/>
    <property type="match status" value="1"/>
</dbReference>
<name>A0ABN8LPX3_9CNID</name>
<organism evidence="12 13">
    <name type="scientific">Porites evermanni</name>
    <dbReference type="NCBI Taxonomy" id="104178"/>
    <lineage>
        <taxon>Eukaryota</taxon>
        <taxon>Metazoa</taxon>
        <taxon>Cnidaria</taxon>
        <taxon>Anthozoa</taxon>
        <taxon>Hexacorallia</taxon>
        <taxon>Scleractinia</taxon>
        <taxon>Fungiina</taxon>
        <taxon>Poritidae</taxon>
        <taxon>Porites</taxon>
    </lineage>
</organism>
<evidence type="ECO:0000256" key="10">
    <source>
        <dbReference type="ARBA" id="ARBA00038150"/>
    </source>
</evidence>
<feature type="compositionally biased region" description="Basic and acidic residues" evidence="11">
    <location>
        <begin position="462"/>
        <end position="479"/>
    </location>
</feature>
<feature type="non-terminal residue" evidence="12">
    <location>
        <position position="479"/>
    </location>
</feature>
<sequence>MCNLWQYSLQEFKWERCKRLISGEEMLKKTGTLSNDTDILDKYHPDEDCTHVLRTRFLHPPVSREEKQLPIAFGFTIHRGARLFDRILRAIYMPNNVYCIHVDKKSSAVFRKAIEAIIRCLPNVFIAANSVDVTWGHISVVQAQFSCMEELLKSPSVKWKYYISLVGQDFPLYDNKQIVQALQGLNNTNSIQSSPVPKNNLDRTTFVHILKDREVYKTKMPKVLPPHNILIYKGSTHIIAIREFVEFVLHSQIGKVFYEFLKDTKVPDETIYSSLQRHPEVPGGINGNQPTWIPRALHWISKETSGICRGKWVRQLCWISLQDLRWALGEDKKDKLFVHKIPFNFGEELIECILVARQGRKYATSAWKEDKGISKTTSILTTVAPTVKENGRPHTAKEKEIGLPTKQKSKVSSNRTDTSKDKVENVHGTPRLKVIGTAEASNASKRQETNKKDIPKTPTPKEMQERNKQKTSNNERMKS</sequence>
<keyword evidence="8" id="KW-0472">Membrane</keyword>
<evidence type="ECO:0000256" key="2">
    <source>
        <dbReference type="ARBA" id="ARBA00004922"/>
    </source>
</evidence>